<dbReference type="EMBL" id="MHLY01000011">
    <property type="protein sequence ID" value="OGZ18571.1"/>
    <property type="molecule type" value="Genomic_DNA"/>
</dbReference>
<keyword evidence="1" id="KW-1133">Transmembrane helix</keyword>
<sequence length="103" mass="11918">MNILQKIQNLPEGKRKIILWGTVIIIGIALFFFWTKNAKKSFTNFDMGEFQKQLNFPKIEIPKFDLPDLDFPDLDLPSADLLKDLPENIELPNVEIPTTTNEE</sequence>
<name>A0A1G2DZS0_9BACT</name>
<reference evidence="2 3" key="1">
    <citation type="journal article" date="2016" name="Nat. Commun.">
        <title>Thousands of microbial genomes shed light on interconnected biogeochemical processes in an aquifer system.</title>
        <authorList>
            <person name="Anantharaman K."/>
            <person name="Brown C.T."/>
            <person name="Hug L.A."/>
            <person name="Sharon I."/>
            <person name="Castelle C.J."/>
            <person name="Probst A.J."/>
            <person name="Thomas B.C."/>
            <person name="Singh A."/>
            <person name="Wilkins M.J."/>
            <person name="Karaoz U."/>
            <person name="Brodie E.L."/>
            <person name="Williams K.H."/>
            <person name="Hubbard S.S."/>
            <person name="Banfield J.F."/>
        </authorList>
    </citation>
    <scope>NUCLEOTIDE SEQUENCE [LARGE SCALE GENOMIC DNA]</scope>
</reference>
<proteinExistence type="predicted"/>
<comment type="caution">
    <text evidence="2">The sequence shown here is derived from an EMBL/GenBank/DDBJ whole genome shotgun (WGS) entry which is preliminary data.</text>
</comment>
<evidence type="ECO:0000256" key="1">
    <source>
        <dbReference type="SAM" id="Phobius"/>
    </source>
</evidence>
<keyword evidence="1" id="KW-0812">Transmembrane</keyword>
<accession>A0A1G2DZS0</accession>
<feature type="transmembrane region" description="Helical" evidence="1">
    <location>
        <begin position="17"/>
        <end position="35"/>
    </location>
</feature>
<keyword evidence="1" id="KW-0472">Membrane</keyword>
<protein>
    <submittedName>
        <fullName evidence="2">Uncharacterized protein</fullName>
    </submittedName>
</protein>
<dbReference type="AlphaFoldDB" id="A0A1G2DZS0"/>
<evidence type="ECO:0000313" key="2">
    <source>
        <dbReference type="EMBL" id="OGZ18571.1"/>
    </source>
</evidence>
<gene>
    <name evidence="2" type="ORF">A2175_01840</name>
</gene>
<organism evidence="2 3">
    <name type="scientific">Candidatus Nealsonbacteria bacterium RBG_13_42_11</name>
    <dbReference type="NCBI Taxonomy" id="1801663"/>
    <lineage>
        <taxon>Bacteria</taxon>
        <taxon>Candidatus Nealsoniibacteriota</taxon>
    </lineage>
</organism>
<dbReference type="Proteomes" id="UP000176755">
    <property type="component" value="Unassembled WGS sequence"/>
</dbReference>
<dbReference type="STRING" id="1801663.A2175_01840"/>
<evidence type="ECO:0000313" key="3">
    <source>
        <dbReference type="Proteomes" id="UP000176755"/>
    </source>
</evidence>